<dbReference type="AlphaFoldDB" id="A0A0F6T1D3"/>
<evidence type="ECO:0000313" key="1">
    <source>
        <dbReference type="EMBL" id="AKD28059.1"/>
    </source>
</evidence>
<sequence>MFKPLDCRTGDKMDGRSKCNCAGAESGLEVSRLEERMIDQLCESWNIHKNSRNDNVTKSTIANLWDWYRNELKTSQHNIDQMDQSRLYKRLKRKLSQERVAHDRKTTHSRCDSTNARQNFSNEIQRESLSEHGIDPGINSQYLRVLSSAGICIEDADDIVIVKLMRGIVNQCNILNLSRDMKMVKFKIQLLLFNDRNDVNNEELRKFLNDVSDSSVINVYSHERAYVIAMRIDGIKAISEEKLEGALRFQPNIDVNQLVTFILKNFSGTRDTDASRRRRIVLYMFHTLYCVLYSFIEWLRSQSPKQGTRDSIDKYIYKSFGFVRR</sequence>
<reference evidence="1" key="1">
    <citation type="journal article" date="2015" name="J. Virol.">
        <title>Genomic and Proteomic Analyses Indicate that Banchine and Campoplegine Polydnaviruses Have Similar, if Not Identical, Viral Ancestors.</title>
        <authorList>
            <person name="Beliveau C."/>
            <person name="Cohen A."/>
            <person name="Stewart D."/>
            <person name="Periquet G."/>
            <person name="Djoumad A."/>
            <person name="Kuhn L."/>
            <person name="Stoltz D."/>
            <person name="Volkoff A.-N."/>
            <person name="Herniou E."/>
            <person name="Drezen J.-M."/>
            <person name="Cusson M."/>
        </authorList>
    </citation>
    <scope>NUCLEOTIDE SEQUENCE</scope>
</reference>
<organism evidence="1">
    <name type="scientific">Glypta fumiferanae</name>
    <dbReference type="NCBI Taxonomy" id="389681"/>
    <lineage>
        <taxon>Eukaryota</taxon>
        <taxon>Metazoa</taxon>
        <taxon>Ecdysozoa</taxon>
        <taxon>Arthropoda</taxon>
        <taxon>Hexapoda</taxon>
        <taxon>Insecta</taxon>
        <taxon>Pterygota</taxon>
        <taxon>Neoptera</taxon>
        <taxon>Endopterygota</taxon>
        <taxon>Hymenoptera</taxon>
        <taxon>Apocrita</taxon>
        <taxon>Ichneumonoidea</taxon>
        <taxon>Ichneumonidae</taxon>
        <taxon>Banchinae</taxon>
        <taxon>Glypta</taxon>
    </lineage>
</organism>
<accession>A0A0F6T1D3</accession>
<proteinExistence type="predicted"/>
<name>A0A0F6T1D3_9HYME</name>
<dbReference type="EMBL" id="KP706798">
    <property type="protein sequence ID" value="AKD28059.1"/>
    <property type="molecule type" value="Genomic_DNA"/>
</dbReference>
<protein>
    <submittedName>
        <fullName evidence="1">Uncharacterized protein</fullName>
    </submittedName>
</protein>
<gene>
    <name evidence="1" type="primary">U27</name>
</gene>